<dbReference type="RefSeq" id="WP_184585934.1">
    <property type="nucleotide sequence ID" value="NZ_JACHLI010000001.1"/>
</dbReference>
<accession>A0A7W7KG51</accession>
<dbReference type="Proteomes" id="UP000566995">
    <property type="component" value="Unassembled WGS sequence"/>
</dbReference>
<dbReference type="EMBL" id="JACHLI010000001">
    <property type="protein sequence ID" value="MBB4861684.1"/>
    <property type="molecule type" value="Genomic_DNA"/>
</dbReference>
<evidence type="ECO:0000313" key="2">
    <source>
        <dbReference type="Proteomes" id="UP000566995"/>
    </source>
</evidence>
<sequence length="555" mass="61635">MDSFEHLSQHSIETLDRVLEPLRRKQELPFEEVMSCKSLVLTLNEEDSKRAAKLLAMASAENLNPQLLDLALSALERKDLAALCGDPELLVAVRNAMFEQAKDRIGGVGQGFLDLMTNAVRSYGYAFEQVAISEFLSILPAIRSGKNMVEVVEKLERSTFALKQMVLGETLNDPVIGTSIILSLQNVDDFNVHAVSDLLELVLDNFSYDAHQCQERFEYLSKTYSDLSEVCSDLSFTALYRADILNGLLRSRADNVLTALRRDPSEVLMFLNKLKDRDFHRVFNIELLQLILAGNWAAANVGWGHTKDPLVQQLLNDIAKRLVANPFMKHLILAVPTISPRLATEVACSGSYLMGRQALREAGVNSAFPAAVASEEGNCINLILAISRARMDGVLQEEAEEAIESLCNALLPRAQEIYQAALNSGYFASWPKPETLTARQLVQRVAVQVSCEICARDKLEKTLKSDHVNYMKHLPLMEAIPVGQILGGGTASMFKNKMVREGVALTAPEELRLELGLRNAYLAAGALECGVLDESYRHEQADLFWTNDMMSVMEI</sequence>
<name>A0A7W7KG51_PSENT</name>
<organism evidence="1 2">
    <name type="scientific">Pseudomonas nitroreducens</name>
    <dbReference type="NCBI Taxonomy" id="46680"/>
    <lineage>
        <taxon>Bacteria</taxon>
        <taxon>Pseudomonadati</taxon>
        <taxon>Pseudomonadota</taxon>
        <taxon>Gammaproteobacteria</taxon>
        <taxon>Pseudomonadales</taxon>
        <taxon>Pseudomonadaceae</taxon>
        <taxon>Pseudomonas</taxon>
    </lineage>
</organism>
<gene>
    <name evidence="1" type="ORF">HNP46_000495</name>
</gene>
<dbReference type="AlphaFoldDB" id="A0A7W7KG51"/>
<protein>
    <submittedName>
        <fullName evidence="1">Uncharacterized protein</fullName>
    </submittedName>
</protein>
<proteinExistence type="predicted"/>
<reference evidence="1 2" key="1">
    <citation type="submission" date="2020-08" db="EMBL/GenBank/DDBJ databases">
        <title>Functional genomics of gut bacteria from endangered species of beetles.</title>
        <authorList>
            <person name="Carlos-Shanley C."/>
        </authorList>
    </citation>
    <scope>NUCLEOTIDE SEQUENCE [LARGE SCALE GENOMIC DNA]</scope>
    <source>
        <strain evidence="1 2">S00179</strain>
    </source>
</reference>
<evidence type="ECO:0000313" key="1">
    <source>
        <dbReference type="EMBL" id="MBB4861684.1"/>
    </source>
</evidence>
<comment type="caution">
    <text evidence="1">The sequence shown here is derived from an EMBL/GenBank/DDBJ whole genome shotgun (WGS) entry which is preliminary data.</text>
</comment>